<sequence length="225" mass="23974">MLTPERVKTHWWRGALAVAAVVVACFAESPFAALFGLLPTLFWCLLAPSRRTGLIVGALLVALLAWFVLPLGLAGPWVPAPIELYWLHTTLAAVICAIGARRGFVRLFLLVVAGFVVTGGVWFLGLEAPPGAEGVLPGPAGLQNARHEECASGGCWWALNSTGADADRRWHEHLAAQGYSPAPAGPITGAPRFCRTTGIAVTHMICVELTTSSADAVHLEWYDNT</sequence>
<reference evidence="2" key="1">
    <citation type="submission" date="2022-06" db="EMBL/GenBank/DDBJ databases">
        <title>Amycolatopsis iheyaensis sp. nov., a new species of the genus Amycolatopsis isolated from soil in Iheya island, Japan.</title>
        <authorList>
            <person name="Ngamcharungchit C."/>
            <person name="Kanto H."/>
            <person name="Take A."/>
            <person name="Intra B."/>
            <person name="Matsumoto A."/>
            <person name="Panbangred W."/>
            <person name="Inahashi Y."/>
        </authorList>
    </citation>
    <scope>NUCLEOTIDE SEQUENCE</scope>
    <source>
        <strain evidence="2">OK19-0408</strain>
    </source>
</reference>
<feature type="transmembrane region" description="Helical" evidence="1">
    <location>
        <begin position="107"/>
        <end position="125"/>
    </location>
</feature>
<feature type="transmembrane region" description="Helical" evidence="1">
    <location>
        <begin position="84"/>
        <end position="100"/>
    </location>
</feature>
<keyword evidence="1" id="KW-0472">Membrane</keyword>
<dbReference type="EMBL" id="JAMXQV010000046">
    <property type="protein sequence ID" value="MCR6490460.1"/>
    <property type="molecule type" value="Genomic_DNA"/>
</dbReference>
<keyword evidence="1" id="KW-0812">Transmembrane</keyword>
<dbReference type="Proteomes" id="UP001144096">
    <property type="component" value="Unassembled WGS sequence"/>
</dbReference>
<keyword evidence="1" id="KW-1133">Transmembrane helix</keyword>
<keyword evidence="3" id="KW-1185">Reference proteome</keyword>
<evidence type="ECO:0000313" key="3">
    <source>
        <dbReference type="Proteomes" id="UP001144096"/>
    </source>
</evidence>
<dbReference type="PROSITE" id="PS51257">
    <property type="entry name" value="PROKAR_LIPOPROTEIN"/>
    <property type="match status" value="1"/>
</dbReference>
<dbReference type="RefSeq" id="WP_257927024.1">
    <property type="nucleotide sequence ID" value="NZ_JAMXQV010000046.1"/>
</dbReference>
<evidence type="ECO:0000313" key="2">
    <source>
        <dbReference type="EMBL" id="MCR6490460.1"/>
    </source>
</evidence>
<evidence type="ECO:0000256" key="1">
    <source>
        <dbReference type="SAM" id="Phobius"/>
    </source>
</evidence>
<dbReference type="AlphaFoldDB" id="A0A9X2NNP1"/>
<accession>A0A9X2NNP1</accession>
<proteinExistence type="predicted"/>
<feature type="transmembrane region" description="Helical" evidence="1">
    <location>
        <begin position="15"/>
        <end position="46"/>
    </location>
</feature>
<organism evidence="2 3">
    <name type="scientific">Amycolatopsis iheyensis</name>
    <dbReference type="NCBI Taxonomy" id="2945988"/>
    <lineage>
        <taxon>Bacteria</taxon>
        <taxon>Bacillati</taxon>
        <taxon>Actinomycetota</taxon>
        <taxon>Actinomycetes</taxon>
        <taxon>Pseudonocardiales</taxon>
        <taxon>Pseudonocardiaceae</taxon>
        <taxon>Amycolatopsis</taxon>
    </lineage>
</organism>
<name>A0A9X2NNP1_9PSEU</name>
<comment type="caution">
    <text evidence="2">The sequence shown here is derived from an EMBL/GenBank/DDBJ whole genome shotgun (WGS) entry which is preliminary data.</text>
</comment>
<gene>
    <name evidence="2" type="ORF">M8542_47415</name>
</gene>
<feature type="transmembrane region" description="Helical" evidence="1">
    <location>
        <begin position="53"/>
        <end position="78"/>
    </location>
</feature>
<protein>
    <submittedName>
        <fullName evidence="2">Uncharacterized protein</fullName>
    </submittedName>
</protein>